<dbReference type="Proteomes" id="UP001218412">
    <property type="component" value="Chromosome"/>
</dbReference>
<accession>A0ABY7SYS2</accession>
<organism evidence="1 2">
    <name type="scientific">Paracoccus stylophorae</name>
    <dbReference type="NCBI Taxonomy" id="659350"/>
    <lineage>
        <taxon>Bacteria</taxon>
        <taxon>Pseudomonadati</taxon>
        <taxon>Pseudomonadota</taxon>
        <taxon>Alphaproteobacteria</taxon>
        <taxon>Rhodobacterales</taxon>
        <taxon>Paracoccaceae</taxon>
        <taxon>Paracoccus</taxon>
    </lineage>
</organism>
<dbReference type="EMBL" id="CP067134">
    <property type="protein sequence ID" value="WCR11092.1"/>
    <property type="molecule type" value="Genomic_DNA"/>
</dbReference>
<dbReference type="RefSeq" id="WP_272859185.1">
    <property type="nucleotide sequence ID" value="NZ_CP067134.1"/>
</dbReference>
<name>A0ABY7SYS2_9RHOB</name>
<reference evidence="1 2" key="1">
    <citation type="submission" date="2021-01" db="EMBL/GenBank/DDBJ databases">
        <title>Biogeographic distribution of Paracoccus.</title>
        <authorList>
            <person name="Hollensteiner J."/>
            <person name="Leineberger J."/>
            <person name="Brinkhoff T."/>
            <person name="Daniel R."/>
        </authorList>
    </citation>
    <scope>NUCLEOTIDE SEQUENCE [LARGE SCALE GENOMIC DNA]</scope>
    <source>
        <strain evidence="1 2">LMG25392</strain>
    </source>
</reference>
<protein>
    <submittedName>
        <fullName evidence="1">Uncharacterized protein</fullName>
    </submittedName>
</protein>
<proteinExistence type="predicted"/>
<evidence type="ECO:0000313" key="2">
    <source>
        <dbReference type="Proteomes" id="UP001218412"/>
    </source>
</evidence>
<evidence type="ECO:0000313" key="1">
    <source>
        <dbReference type="EMBL" id="WCR11092.1"/>
    </source>
</evidence>
<gene>
    <name evidence="1" type="ORF">JHW45_01385</name>
</gene>
<keyword evidence="2" id="KW-1185">Reference proteome</keyword>
<sequence>MWNELEIGRKITEWFEAAAAKDPSLYRQVHPSRSRIETILGRLVSLGVSEAHELELQIQAETR</sequence>